<dbReference type="Proteomes" id="UP000041254">
    <property type="component" value="Unassembled WGS sequence"/>
</dbReference>
<dbReference type="VEuPathDB" id="CryptoDB:Vbra_7466"/>
<dbReference type="AlphaFoldDB" id="A0A0G4EJ82"/>
<protein>
    <recommendedName>
        <fullName evidence="1">TLDc domain-containing protein</fullName>
    </recommendedName>
</protein>
<dbReference type="EMBL" id="CDMY01000242">
    <property type="protein sequence ID" value="CEL95970.1"/>
    <property type="molecule type" value="Genomic_DNA"/>
</dbReference>
<sequence length="215" mass="23475">MYGLKYEPFFSGVAGGGFVIETDDEWGKVVDMTGKPSPTVTLIYKSSRDTFEYPSFLNKVTGKSGLLFALRHGDTHRFGAFINGPITPPADPAKTNGYKVPVFFFSLSGAYDAPTKIEIHEERQRVRVAGTQGAVKVKGDNGEPLANVAIGKGYLWLGFAQPGPAADLSRCQQWIKKEQLPAGFSGERDKDGDGTLAQSDNFTCDQMEVYHVQVK</sequence>
<evidence type="ECO:0000259" key="1">
    <source>
        <dbReference type="Pfam" id="PF07534"/>
    </source>
</evidence>
<organism evidence="2 3">
    <name type="scientific">Vitrella brassicaformis (strain CCMP3155)</name>
    <dbReference type="NCBI Taxonomy" id="1169540"/>
    <lineage>
        <taxon>Eukaryota</taxon>
        <taxon>Sar</taxon>
        <taxon>Alveolata</taxon>
        <taxon>Colpodellida</taxon>
        <taxon>Vitrellaceae</taxon>
        <taxon>Vitrella</taxon>
    </lineage>
</organism>
<keyword evidence="3" id="KW-1185">Reference proteome</keyword>
<name>A0A0G4EJ82_VITBC</name>
<dbReference type="InterPro" id="IPR006571">
    <property type="entry name" value="TLDc_dom"/>
</dbReference>
<feature type="domain" description="TLDc" evidence="1">
    <location>
        <begin position="37"/>
        <end position="212"/>
    </location>
</feature>
<dbReference type="Pfam" id="PF07534">
    <property type="entry name" value="TLD"/>
    <property type="match status" value="1"/>
</dbReference>
<proteinExistence type="predicted"/>
<accession>A0A0G4EJ82</accession>
<gene>
    <name evidence="2" type="ORF">Vbra_7466</name>
</gene>
<reference evidence="2 3" key="1">
    <citation type="submission" date="2014-11" db="EMBL/GenBank/DDBJ databases">
        <authorList>
            <person name="Zhu J."/>
            <person name="Qi W."/>
            <person name="Song R."/>
        </authorList>
    </citation>
    <scope>NUCLEOTIDE SEQUENCE [LARGE SCALE GENOMIC DNA]</scope>
</reference>
<evidence type="ECO:0000313" key="3">
    <source>
        <dbReference type="Proteomes" id="UP000041254"/>
    </source>
</evidence>
<dbReference type="PhylomeDB" id="A0A0G4EJ82"/>
<evidence type="ECO:0000313" key="2">
    <source>
        <dbReference type="EMBL" id="CEL95970.1"/>
    </source>
</evidence>
<dbReference type="InParanoid" id="A0A0G4EJ82"/>